<dbReference type="EMBL" id="MK500381">
    <property type="protein sequence ID" value="QBK88252.1"/>
    <property type="molecule type" value="Genomic_DNA"/>
</dbReference>
<dbReference type="InterPro" id="IPR036047">
    <property type="entry name" value="F-box-like_dom_sf"/>
</dbReference>
<dbReference type="PANTHER" id="PTHR24123:SF33">
    <property type="entry name" value="PROTEIN HOS4"/>
    <property type="match status" value="1"/>
</dbReference>
<sequence length="189" mass="20700">MSNTITNTLPNEMLVYVASFLVYDNRARCAFSRVCHLFCGVAHDVFDQEPAFQHACGSGYMDIVQQFFADGCVDPAANDNLAIRLSSLNGRSAIVRLLLTDGRVDPTVNDNNPIRLSSQNGHPDVVKLLLADPRVDPAANNNFALRISSDSGHADVVKLLVADERVDSAEKMIPLPSEKYKTEFRSSSS</sequence>
<protein>
    <submittedName>
        <fullName evidence="3">F-box domain and ankyrin repeat protein</fullName>
    </submittedName>
</protein>
<dbReference type="SMART" id="SM00248">
    <property type="entry name" value="ANK"/>
    <property type="match status" value="3"/>
</dbReference>
<accession>A0A481YYC7</accession>
<dbReference type="SUPFAM" id="SSF48403">
    <property type="entry name" value="Ankyrin repeat"/>
    <property type="match status" value="1"/>
</dbReference>
<dbReference type="SUPFAM" id="SSF81383">
    <property type="entry name" value="F-box domain"/>
    <property type="match status" value="1"/>
</dbReference>
<gene>
    <name evidence="3" type="ORF">LCMAC202_06140</name>
</gene>
<keyword evidence="1" id="KW-0677">Repeat</keyword>
<dbReference type="Gene3D" id="1.25.40.20">
    <property type="entry name" value="Ankyrin repeat-containing domain"/>
    <property type="match status" value="1"/>
</dbReference>
<dbReference type="InterPro" id="IPR002110">
    <property type="entry name" value="Ankyrin_rpt"/>
</dbReference>
<keyword evidence="2" id="KW-0040">ANK repeat</keyword>
<dbReference type="InterPro" id="IPR051165">
    <property type="entry name" value="Multifunctional_ANK_Repeat"/>
</dbReference>
<reference evidence="3" key="1">
    <citation type="journal article" date="2019" name="MBio">
        <title>Virus Genomes from Deep Sea Sediments Expand the Ocean Megavirome and Support Independent Origins of Viral Gigantism.</title>
        <authorList>
            <person name="Backstrom D."/>
            <person name="Yutin N."/>
            <person name="Jorgensen S.L."/>
            <person name="Dharamshi J."/>
            <person name="Homa F."/>
            <person name="Zaremba-Niedwiedzka K."/>
            <person name="Spang A."/>
            <person name="Wolf Y.I."/>
            <person name="Koonin E.V."/>
            <person name="Ettema T.J."/>
        </authorList>
    </citation>
    <scope>NUCLEOTIDE SEQUENCE</scope>
</reference>
<dbReference type="InterPro" id="IPR036770">
    <property type="entry name" value="Ankyrin_rpt-contain_sf"/>
</dbReference>
<evidence type="ECO:0000313" key="3">
    <source>
        <dbReference type="EMBL" id="QBK88252.1"/>
    </source>
</evidence>
<evidence type="ECO:0000256" key="2">
    <source>
        <dbReference type="ARBA" id="ARBA00023043"/>
    </source>
</evidence>
<dbReference type="PANTHER" id="PTHR24123">
    <property type="entry name" value="ANKYRIN REPEAT-CONTAINING"/>
    <property type="match status" value="1"/>
</dbReference>
<name>A0A481YYC7_9VIRU</name>
<proteinExistence type="predicted"/>
<evidence type="ECO:0000256" key="1">
    <source>
        <dbReference type="ARBA" id="ARBA00022737"/>
    </source>
</evidence>
<dbReference type="Pfam" id="PF12796">
    <property type="entry name" value="Ank_2"/>
    <property type="match status" value="1"/>
</dbReference>
<organism evidence="3">
    <name type="scientific">Marseillevirus LCMAC202</name>
    <dbReference type="NCBI Taxonomy" id="2506606"/>
    <lineage>
        <taxon>Viruses</taxon>
        <taxon>Varidnaviria</taxon>
        <taxon>Bamfordvirae</taxon>
        <taxon>Nucleocytoviricota</taxon>
        <taxon>Megaviricetes</taxon>
        <taxon>Pimascovirales</taxon>
        <taxon>Pimascovirales incertae sedis</taxon>
        <taxon>Marseilleviridae</taxon>
    </lineage>
</organism>